<keyword evidence="7" id="KW-0002">3D-structure</keyword>
<evidence type="ECO:0000313" key="5">
    <source>
        <dbReference type="EMBL" id="EAR90790.2"/>
    </source>
</evidence>
<gene>
    <name evidence="5" type="ORF">TTHERM_00140980</name>
</gene>
<feature type="binding site" evidence="7">
    <location>
        <position position="93"/>
    </location>
    <ligand>
        <name>Mg(2+)</name>
        <dbReference type="ChEBI" id="CHEBI:18420"/>
        <label>2</label>
    </ligand>
</feature>
<evidence type="ECO:0000256" key="1">
    <source>
        <dbReference type="ARBA" id="ARBA00008760"/>
    </source>
</evidence>
<dbReference type="OMA" id="QYWLSAH"/>
<dbReference type="Pfam" id="PF00830">
    <property type="entry name" value="Ribosomal_L28"/>
    <property type="match status" value="1"/>
</dbReference>
<evidence type="ECO:0000256" key="2">
    <source>
        <dbReference type="ARBA" id="ARBA00022980"/>
    </source>
</evidence>
<dbReference type="Proteomes" id="UP000009168">
    <property type="component" value="Unassembled WGS sequence"/>
</dbReference>
<dbReference type="GO" id="GO:0003735">
    <property type="term" value="F:structural constituent of ribosome"/>
    <property type="evidence" value="ECO:0007669"/>
    <property type="project" value="InterPro"/>
</dbReference>
<proteinExistence type="evidence at protein level"/>
<dbReference type="InterPro" id="IPR034704">
    <property type="entry name" value="Ribosomal_bL28/bL31-like_sf"/>
</dbReference>
<accession>I7LU83</accession>
<dbReference type="SUPFAM" id="SSF143800">
    <property type="entry name" value="L28p-like"/>
    <property type="match status" value="1"/>
</dbReference>
<keyword evidence="7" id="KW-0479">Metal-binding</keyword>
<evidence type="ECO:0000313" key="6">
    <source>
        <dbReference type="Proteomes" id="UP000009168"/>
    </source>
</evidence>
<dbReference type="KEGG" id="tet:TTHERM_00140980"/>
<dbReference type="EMBL" id="GG662793">
    <property type="protein sequence ID" value="EAR90790.2"/>
    <property type="molecule type" value="Genomic_DNA"/>
</dbReference>
<dbReference type="PANTHER" id="PTHR13528:SF2">
    <property type="entry name" value="LARGE RIBOSOMAL SUBUNIT PROTEIN BL28M"/>
    <property type="match status" value="1"/>
</dbReference>
<evidence type="ECO:0007829" key="7">
    <source>
        <dbReference type="PDB" id="6Z1P"/>
    </source>
</evidence>
<comment type="similarity">
    <text evidence="1">Belongs to the bacterial ribosomal protein bL28 family.</text>
</comment>
<dbReference type="FunFam" id="2.30.170.40:FF:000003">
    <property type="entry name" value="54S ribosomal protein L24"/>
    <property type="match status" value="1"/>
</dbReference>
<dbReference type="GeneID" id="7823351"/>
<dbReference type="InterPro" id="IPR026569">
    <property type="entry name" value="Ribosomal_bL28"/>
</dbReference>
<dbReference type="PANTHER" id="PTHR13528">
    <property type="entry name" value="39S RIBOSOMAL PROTEIN L28, MITOCHONDRIAL"/>
    <property type="match status" value="1"/>
</dbReference>
<evidence type="ECO:0000256" key="4">
    <source>
        <dbReference type="ARBA" id="ARBA00035269"/>
    </source>
</evidence>
<protein>
    <recommendedName>
        <fullName evidence="4">Large ribosomal subunit protein bL28m</fullName>
    </recommendedName>
</protein>
<dbReference type="AlphaFoldDB" id="I7LU83"/>
<dbReference type="InParanoid" id="I7LU83"/>
<sequence>MFSLIKQIVAPVKLGNLIQRNFSIAKQEQLFQNFNQKDILNPHLVNSVLERNIQKRTERSQKGLFHGKQPKTGLQTCFSEKKSIRWWKVNVHEKYLWSDILQKKIRIQMSSKTLRTIDKYGGFDNYVLLTKPKNMDSLYGEYLRKLMMFKLKDPSFKIPYIQKSTPVKHEVQRRRKVFLKRPIVWYPKEIRNTDLTQLRMKLPHNMSRKELEDFKVMEDLNEHPERITMDHPIVKREYEKQMQELKALEPERQKIMERLERYRSKKTLEKIKEVCKQGLDEWENVQNVK</sequence>
<reference evidence="6" key="1">
    <citation type="journal article" date="2006" name="PLoS Biol.">
        <title>Macronuclear genome sequence of the ciliate Tetrahymena thermophila, a model eukaryote.</title>
        <authorList>
            <person name="Eisen J.A."/>
            <person name="Coyne R.S."/>
            <person name="Wu M."/>
            <person name="Wu D."/>
            <person name="Thiagarajan M."/>
            <person name="Wortman J.R."/>
            <person name="Badger J.H."/>
            <person name="Ren Q."/>
            <person name="Amedeo P."/>
            <person name="Jones K.M."/>
            <person name="Tallon L.J."/>
            <person name="Delcher A.L."/>
            <person name="Salzberg S.L."/>
            <person name="Silva J.C."/>
            <person name="Haas B.J."/>
            <person name="Majoros W.H."/>
            <person name="Farzad M."/>
            <person name="Carlton J.M."/>
            <person name="Smith R.K. Jr."/>
            <person name="Garg J."/>
            <person name="Pearlman R.E."/>
            <person name="Karrer K.M."/>
            <person name="Sun L."/>
            <person name="Manning G."/>
            <person name="Elde N.C."/>
            <person name="Turkewitz A.P."/>
            <person name="Asai D.J."/>
            <person name="Wilkes D.E."/>
            <person name="Wang Y."/>
            <person name="Cai H."/>
            <person name="Collins K."/>
            <person name="Stewart B.A."/>
            <person name="Lee S.R."/>
            <person name="Wilamowska K."/>
            <person name="Weinberg Z."/>
            <person name="Ruzzo W.L."/>
            <person name="Wloga D."/>
            <person name="Gaertig J."/>
            <person name="Frankel J."/>
            <person name="Tsao C.-C."/>
            <person name="Gorovsky M.A."/>
            <person name="Keeling P.J."/>
            <person name="Waller R.F."/>
            <person name="Patron N.J."/>
            <person name="Cherry J.M."/>
            <person name="Stover N.A."/>
            <person name="Krieger C.J."/>
            <person name="del Toro C."/>
            <person name="Ryder H.F."/>
            <person name="Williamson S.C."/>
            <person name="Barbeau R.A."/>
            <person name="Hamilton E.P."/>
            <person name="Orias E."/>
        </authorList>
    </citation>
    <scope>NUCLEOTIDE SEQUENCE [LARGE SCALE GENOMIC DNA]</scope>
    <source>
        <strain evidence="6">SB210</strain>
    </source>
</reference>
<reference evidence="7" key="2">
    <citation type="journal article" date="2020" name="Elife">
        <title>Ciliate mitoribosome illuminates evolutionary steps of mitochondrial translation.</title>
        <authorList>
            <person name="Tobiasson V."/>
            <person name="Amunts A."/>
        </authorList>
    </citation>
    <scope>STRUCTURE BY ELECTRON MICROSCOPY (3.70 ANGSTROMS) IN COMPLEX WITH MG(2+)</scope>
</reference>
<dbReference type="InterPro" id="IPR037147">
    <property type="entry name" value="Ribosomal_bL28_sf"/>
</dbReference>
<dbReference type="EMDB" id="EMD-11032"/>
<organism evidence="5 6">
    <name type="scientific">Tetrahymena thermophila (strain SB210)</name>
    <dbReference type="NCBI Taxonomy" id="312017"/>
    <lineage>
        <taxon>Eukaryota</taxon>
        <taxon>Sar</taxon>
        <taxon>Alveolata</taxon>
        <taxon>Ciliophora</taxon>
        <taxon>Intramacronucleata</taxon>
        <taxon>Oligohymenophorea</taxon>
        <taxon>Hymenostomatida</taxon>
        <taxon>Tetrahymenina</taxon>
        <taxon>Tetrahymenidae</taxon>
        <taxon>Tetrahymena</taxon>
    </lineage>
</organism>
<dbReference type="eggNOG" id="ENOG502SBI7">
    <property type="taxonomic scope" value="Eukaryota"/>
</dbReference>
<dbReference type="OrthoDB" id="312542at2759"/>
<dbReference type="STRING" id="312017.I7LU83"/>
<keyword evidence="2 5" id="KW-0689">Ribosomal protein</keyword>
<name>I7LU83_TETTS</name>
<feature type="binding site" evidence="7">
    <location>
        <position position="50"/>
    </location>
    <ligand>
        <name>Mg(2+)</name>
        <dbReference type="ChEBI" id="CHEBI:18420"/>
        <label>1</label>
    </ligand>
</feature>
<evidence type="ECO:0000256" key="3">
    <source>
        <dbReference type="ARBA" id="ARBA00023274"/>
    </source>
</evidence>
<dbReference type="GO" id="GO:0005762">
    <property type="term" value="C:mitochondrial large ribosomal subunit"/>
    <property type="evidence" value="ECO:0007669"/>
    <property type="project" value="TreeGrafter"/>
</dbReference>
<dbReference type="HOGENOM" id="CLU_964605_0_0_1"/>
<keyword evidence="6" id="KW-1185">Reference proteome</keyword>
<dbReference type="PDB" id="6Z1P">
    <property type="method" value="EM"/>
    <property type="resolution" value="3.70 A"/>
    <property type="chains" value="AB=1-289"/>
</dbReference>
<keyword evidence="3" id="KW-0687">Ribonucleoprotein</keyword>
<dbReference type="RefSeq" id="XP_001011035.2">
    <property type="nucleotide sequence ID" value="XM_001011035.3"/>
</dbReference>
<dbReference type="Gene3D" id="2.30.170.40">
    <property type="entry name" value="Ribosomal protein L28/L24"/>
    <property type="match status" value="1"/>
</dbReference>